<sequence>MKSRRKRQYFMDYCNELVQCGAPTNCGQEAGCTVHPVHSNRCAGNNENNGCGEQQAPVAQNQVQQVQQNSFFINQSSFLQNVHYRNK</sequence>
<dbReference type="EnsemblMetazoa" id="CJA33504.1">
    <property type="protein sequence ID" value="CJA33504.1"/>
    <property type="gene ID" value="WBGene00209351"/>
</dbReference>
<proteinExistence type="predicted"/>
<dbReference type="AlphaFoldDB" id="A0A8R1EGB9"/>
<accession>A0A8R1EGB9</accession>
<organism evidence="1 2">
    <name type="scientific">Caenorhabditis japonica</name>
    <dbReference type="NCBI Taxonomy" id="281687"/>
    <lineage>
        <taxon>Eukaryota</taxon>
        <taxon>Metazoa</taxon>
        <taxon>Ecdysozoa</taxon>
        <taxon>Nematoda</taxon>
        <taxon>Chromadorea</taxon>
        <taxon>Rhabditida</taxon>
        <taxon>Rhabditina</taxon>
        <taxon>Rhabditomorpha</taxon>
        <taxon>Rhabditoidea</taxon>
        <taxon>Rhabditidae</taxon>
        <taxon>Peloderinae</taxon>
        <taxon>Caenorhabditis</taxon>
    </lineage>
</organism>
<name>A0A8R1EGB9_CAEJA</name>
<evidence type="ECO:0000313" key="1">
    <source>
        <dbReference type="EnsemblMetazoa" id="CJA33504.1"/>
    </source>
</evidence>
<evidence type="ECO:0000313" key="2">
    <source>
        <dbReference type="Proteomes" id="UP000005237"/>
    </source>
</evidence>
<reference evidence="2" key="1">
    <citation type="submission" date="2010-08" db="EMBL/GenBank/DDBJ databases">
        <authorList>
            <consortium name="Caenorhabditis japonica Sequencing Consortium"/>
            <person name="Wilson R.K."/>
        </authorList>
    </citation>
    <scope>NUCLEOTIDE SEQUENCE [LARGE SCALE GENOMIC DNA]</scope>
    <source>
        <strain evidence="2">DF5081</strain>
    </source>
</reference>
<dbReference type="Proteomes" id="UP000005237">
    <property type="component" value="Unassembled WGS sequence"/>
</dbReference>
<protein>
    <submittedName>
        <fullName evidence="1">Uncharacterized protein</fullName>
    </submittedName>
</protein>
<reference evidence="1" key="2">
    <citation type="submission" date="2022-06" db="UniProtKB">
        <authorList>
            <consortium name="EnsemblMetazoa"/>
        </authorList>
    </citation>
    <scope>IDENTIFICATION</scope>
    <source>
        <strain evidence="1">DF5081</strain>
    </source>
</reference>
<keyword evidence="2" id="KW-1185">Reference proteome</keyword>